<dbReference type="AlphaFoldDB" id="I0EM19"/>
<protein>
    <recommendedName>
        <fullName evidence="3">Lipoprotein</fullName>
    </recommendedName>
</protein>
<dbReference type="EMBL" id="CP003479">
    <property type="protein sequence ID" value="AFI03988.1"/>
    <property type="molecule type" value="Genomic_DNA"/>
</dbReference>
<evidence type="ECO:0000313" key="2">
    <source>
        <dbReference type="Proteomes" id="UP000005010"/>
    </source>
</evidence>
<dbReference type="PATRIC" id="fig|182217.3.peg.757"/>
<sequence length="121" mass="13057">MKNKIAKATLGLGVLLITGCSQQIGNLGMVSLNSEGVKNQSSGVVEGKACYYKDNFIPFAYREIPLGSKSKNALDKAIANALEQSGGVGHTLVNVSISHTWSWRFFVIKHCFIVRGNVVKS</sequence>
<gene>
    <name evidence="1" type="ordered locus">HCW_03545</name>
</gene>
<evidence type="ECO:0000313" key="1">
    <source>
        <dbReference type="EMBL" id="AFI03988.1"/>
    </source>
</evidence>
<keyword evidence="2" id="KW-1185">Reference proteome</keyword>
<proteinExistence type="predicted"/>
<dbReference type="RefSeq" id="WP_014660858.1">
    <property type="nucleotide sequence ID" value="NC_017737.1"/>
</dbReference>
<reference evidence="2" key="1">
    <citation type="submission" date="2012-04" db="EMBL/GenBank/DDBJ databases">
        <title>Complete genome sequence of Helicobacter cetorum strain MIT 00-7128.</title>
        <authorList>
            <person name="Kersulyte D."/>
            <person name="Berg D.E."/>
        </authorList>
    </citation>
    <scope>NUCLEOTIDE SEQUENCE [LARGE SCALE GENOMIC DNA]</scope>
    <source>
        <strain evidence="2">MIT 00-7128</strain>
    </source>
</reference>
<dbReference type="Proteomes" id="UP000005010">
    <property type="component" value="Chromosome"/>
</dbReference>
<organism evidence="1 2">
    <name type="scientific">Helicobacter cetorum (strain ATCC BAA-429 / MIT 00-7128)</name>
    <dbReference type="NCBI Taxonomy" id="182217"/>
    <lineage>
        <taxon>Bacteria</taxon>
        <taxon>Pseudomonadati</taxon>
        <taxon>Campylobacterota</taxon>
        <taxon>Epsilonproteobacteria</taxon>
        <taxon>Campylobacterales</taxon>
        <taxon>Helicobacteraceae</taxon>
        <taxon>Helicobacter</taxon>
    </lineage>
</organism>
<evidence type="ECO:0008006" key="3">
    <source>
        <dbReference type="Google" id="ProtNLM"/>
    </source>
</evidence>
<dbReference type="HOGENOM" id="CLU_2034847_0_0_7"/>
<dbReference type="PROSITE" id="PS51257">
    <property type="entry name" value="PROKAR_LIPOPROTEIN"/>
    <property type="match status" value="1"/>
</dbReference>
<dbReference type="KEGG" id="hce:HCW_03545"/>
<name>I0EM19_HELC0</name>
<accession>I0EM19</accession>